<sequence>MSMQHFETQEGEFQLKPLSREGIQAALSKAEKYRLLNDPSMAESICLDILKIDPDNKDAAIVLLLALTDQFGNPGVHQAVKQAKELANGFKDDYNRLYYSGIIHERQGTNALNSGNPGSHFDAYEWYTEAMKYYEKSEAIQPQGNDDAILRWNTCTRIIAKHKLGPRPKDDFIPILE</sequence>
<comment type="caution">
    <text evidence="1">The sequence shown here is derived from an EMBL/GenBank/DDBJ whole genome shotgun (WGS) entry which is preliminary data.</text>
</comment>
<proteinExistence type="predicted"/>
<dbReference type="SUPFAM" id="SSF48452">
    <property type="entry name" value="TPR-like"/>
    <property type="match status" value="1"/>
</dbReference>
<name>A0ABT8KR67_9BACT</name>
<dbReference type="Proteomes" id="UP001172082">
    <property type="component" value="Unassembled WGS sequence"/>
</dbReference>
<reference evidence="1" key="1">
    <citation type="submission" date="2023-06" db="EMBL/GenBank/DDBJ databases">
        <title>Genomic of Parafulvivirga corallium.</title>
        <authorList>
            <person name="Wang G."/>
        </authorList>
    </citation>
    <scope>NUCLEOTIDE SEQUENCE</scope>
    <source>
        <strain evidence="1">BMA10</strain>
    </source>
</reference>
<dbReference type="EMBL" id="JAUJEA010000004">
    <property type="protein sequence ID" value="MDN5202502.1"/>
    <property type="molecule type" value="Genomic_DNA"/>
</dbReference>
<protein>
    <recommendedName>
        <fullName evidence="3">Tetratricopeptide repeat protein</fullName>
    </recommendedName>
</protein>
<dbReference type="RefSeq" id="WP_346752526.1">
    <property type="nucleotide sequence ID" value="NZ_JAUJEA010000004.1"/>
</dbReference>
<evidence type="ECO:0008006" key="3">
    <source>
        <dbReference type="Google" id="ProtNLM"/>
    </source>
</evidence>
<evidence type="ECO:0000313" key="2">
    <source>
        <dbReference type="Proteomes" id="UP001172082"/>
    </source>
</evidence>
<evidence type="ECO:0000313" key="1">
    <source>
        <dbReference type="EMBL" id="MDN5202502.1"/>
    </source>
</evidence>
<gene>
    <name evidence="1" type="ORF">QQ008_14035</name>
</gene>
<keyword evidence="2" id="KW-1185">Reference proteome</keyword>
<accession>A0ABT8KR67</accession>
<organism evidence="1 2">
    <name type="scientific">Splendidivirga corallicola</name>
    <dbReference type="NCBI Taxonomy" id="3051826"/>
    <lineage>
        <taxon>Bacteria</taxon>
        <taxon>Pseudomonadati</taxon>
        <taxon>Bacteroidota</taxon>
        <taxon>Cytophagia</taxon>
        <taxon>Cytophagales</taxon>
        <taxon>Splendidivirgaceae</taxon>
        <taxon>Splendidivirga</taxon>
    </lineage>
</organism>
<dbReference type="Gene3D" id="1.25.40.10">
    <property type="entry name" value="Tetratricopeptide repeat domain"/>
    <property type="match status" value="1"/>
</dbReference>
<dbReference type="InterPro" id="IPR011990">
    <property type="entry name" value="TPR-like_helical_dom_sf"/>
</dbReference>